<evidence type="ECO:0000313" key="1">
    <source>
        <dbReference type="EMBL" id="MEQ2291890.1"/>
    </source>
</evidence>
<name>A0ABV0YEK5_9TELE</name>
<proteinExistence type="predicted"/>
<dbReference type="Proteomes" id="UP001469553">
    <property type="component" value="Unassembled WGS sequence"/>
</dbReference>
<comment type="caution">
    <text evidence="1">The sequence shown here is derived from an EMBL/GenBank/DDBJ whole genome shotgun (WGS) entry which is preliminary data.</text>
</comment>
<keyword evidence="2" id="KW-1185">Reference proteome</keyword>
<reference evidence="1 2" key="1">
    <citation type="submission" date="2021-06" db="EMBL/GenBank/DDBJ databases">
        <authorList>
            <person name="Palmer J.M."/>
        </authorList>
    </citation>
    <scope>NUCLEOTIDE SEQUENCE [LARGE SCALE GENOMIC DNA]</scope>
    <source>
        <strain evidence="1 2">AS_MEX2019</strain>
        <tissue evidence="1">Muscle</tissue>
    </source>
</reference>
<evidence type="ECO:0000313" key="2">
    <source>
        <dbReference type="Proteomes" id="UP001469553"/>
    </source>
</evidence>
<protein>
    <submittedName>
        <fullName evidence="1">Uncharacterized protein</fullName>
    </submittedName>
</protein>
<gene>
    <name evidence="1" type="ORF">AMECASPLE_017479</name>
</gene>
<dbReference type="EMBL" id="JAHRIP010029528">
    <property type="protein sequence ID" value="MEQ2291890.1"/>
    <property type="molecule type" value="Genomic_DNA"/>
</dbReference>
<accession>A0ABV0YEK5</accession>
<organism evidence="1 2">
    <name type="scientific">Ameca splendens</name>
    <dbReference type="NCBI Taxonomy" id="208324"/>
    <lineage>
        <taxon>Eukaryota</taxon>
        <taxon>Metazoa</taxon>
        <taxon>Chordata</taxon>
        <taxon>Craniata</taxon>
        <taxon>Vertebrata</taxon>
        <taxon>Euteleostomi</taxon>
        <taxon>Actinopterygii</taxon>
        <taxon>Neopterygii</taxon>
        <taxon>Teleostei</taxon>
        <taxon>Neoteleostei</taxon>
        <taxon>Acanthomorphata</taxon>
        <taxon>Ovalentaria</taxon>
        <taxon>Atherinomorphae</taxon>
        <taxon>Cyprinodontiformes</taxon>
        <taxon>Goodeidae</taxon>
        <taxon>Ameca</taxon>
    </lineage>
</organism>
<sequence length="75" mass="8693">MQGYPTVPPVVRRKYHSLLYPQLEETSFFVPAVARRPGSLFRTIQIITSGRTGQRDLDQIQKFAVSNRRQEKTET</sequence>